<dbReference type="EMBL" id="LZMF01000004">
    <property type="protein sequence ID" value="OBK91482.1"/>
    <property type="molecule type" value="Genomic_DNA"/>
</dbReference>
<feature type="domain" description="4Fe-4S Wbl-type" evidence="1">
    <location>
        <begin position="26"/>
        <end position="88"/>
    </location>
</feature>
<organism evidence="2 3">
    <name type="scientific">Mycolicibacter sinensis (strain JDM601)</name>
    <name type="common">Mycobacterium sinense</name>
    <dbReference type="NCBI Taxonomy" id="875328"/>
    <lineage>
        <taxon>Bacteria</taxon>
        <taxon>Bacillati</taxon>
        <taxon>Actinomycetota</taxon>
        <taxon>Actinomycetes</taxon>
        <taxon>Mycobacteriales</taxon>
        <taxon>Mycobacteriaceae</taxon>
        <taxon>Mycolicibacter</taxon>
    </lineage>
</organism>
<evidence type="ECO:0000313" key="2">
    <source>
        <dbReference type="EMBL" id="OBK91482.1"/>
    </source>
</evidence>
<dbReference type="AlphaFoldDB" id="A0A1A3UA33"/>
<proteinExistence type="predicted"/>
<name>A0A1A3UA33_MYCSD</name>
<evidence type="ECO:0000313" key="3">
    <source>
        <dbReference type="Proteomes" id="UP000093759"/>
    </source>
</evidence>
<sequence length="94" mass="9809">MTTDPEGAVQLLSAILAGVPALPGAACRDRLETFDAAASGDREAAEAAVEICRACPAFVACERWAERAYPQKKPAGVLAGQFIPPAKARKRVTA</sequence>
<evidence type="ECO:0000259" key="1">
    <source>
        <dbReference type="PROSITE" id="PS51674"/>
    </source>
</evidence>
<dbReference type="RefSeq" id="WP_065022642.1">
    <property type="nucleotide sequence ID" value="NZ_LZMF01000004.1"/>
</dbReference>
<dbReference type="PROSITE" id="PS51674">
    <property type="entry name" value="4FE4S_WBL"/>
    <property type="match status" value="1"/>
</dbReference>
<gene>
    <name evidence="2" type="ORF">A5648_14060</name>
</gene>
<reference evidence="3" key="1">
    <citation type="submission" date="2016-06" db="EMBL/GenBank/DDBJ databases">
        <authorList>
            <person name="Sutton G."/>
            <person name="Brinkac L."/>
            <person name="Sanka R."/>
            <person name="Adams M."/>
            <person name="Lau E."/>
            <person name="Garcia-Basteiro A."/>
            <person name="Lopez-Varela E."/>
            <person name="Palencia S."/>
        </authorList>
    </citation>
    <scope>NUCLEOTIDE SEQUENCE [LARGE SCALE GENOMIC DNA]</scope>
    <source>
        <strain evidence="3">1274684.2</strain>
    </source>
</reference>
<dbReference type="Proteomes" id="UP000093759">
    <property type="component" value="Unassembled WGS sequence"/>
</dbReference>
<comment type="caution">
    <text evidence="2">The sequence shown here is derived from an EMBL/GenBank/DDBJ whole genome shotgun (WGS) entry which is preliminary data.</text>
</comment>
<protein>
    <recommendedName>
        <fullName evidence="1">4Fe-4S Wbl-type domain-containing protein</fullName>
    </recommendedName>
</protein>
<accession>A0A1A3UA33</accession>
<dbReference type="InterPro" id="IPR034768">
    <property type="entry name" value="4FE4S_WBL"/>
</dbReference>